<evidence type="ECO:0000313" key="4">
    <source>
        <dbReference type="Proteomes" id="UP001174839"/>
    </source>
</evidence>
<sequence>MSNFDDTLRRAEGLLQSNRPEEALPYFEVALETATSEVVELQLRNTIARIKELTGARGEATSGFLQLLEMANAPEPDIQEQRALALNNLGRLALPQNPDGAIEYFDQSIEIYKIRAGVNGHFYTHLAHSYMARGEAYYLKKKYWFSKKDYKAALELHRENADVLGTDMVALAHYQLGAIYMDEFNAYDAQTNYRKALDLYLEGVTANPSKYRPLVAACLNNLAVSNIQLEEYEKALGHYKNVLEEYQWLSQEKPDVFLPYLAATYASLGIVYSDKMNKPSEALLMGQKAKSLYENLSEQSPGKYLHYLATAYHNSGIYALETEQWKHASSDLIRALELRKRLIDEEPEAFGADYCVTALNLLELFQRKLEVDKDLQYRERGLELLADLKVALKVLPETPSVVNMKNDFKFFQTYFNGVDAEGIQTLDTMEKIRLWDQEIDSTLDLNEKAGYQEKILKTLEDFQQTFPQNRALRKPFVLALNNMAWLELCIGGTEMARKLLVRARAEDMELPALRCNEAHCDLLDGKVRLAIEKYESLAGEKNESNADLRGVIQEDIKKLEACNLLEDHILEELKIAGILKPHS</sequence>
<dbReference type="SUPFAM" id="SSF48452">
    <property type="entry name" value="TPR-like"/>
    <property type="match status" value="3"/>
</dbReference>
<keyword evidence="1" id="KW-0677">Repeat</keyword>
<gene>
    <name evidence="3" type="ORF">QU605_01660</name>
</gene>
<comment type="caution">
    <text evidence="3">The sequence shown here is derived from an EMBL/GenBank/DDBJ whole genome shotgun (WGS) entry which is preliminary data.</text>
</comment>
<dbReference type="EMBL" id="JAUDUY010000001">
    <property type="protein sequence ID" value="MDM9630159.1"/>
    <property type="molecule type" value="Genomic_DNA"/>
</dbReference>
<name>A0ABT7WBF1_9FLAO</name>
<organism evidence="3 4">
    <name type="scientific">Robiginitalea aurantiaca</name>
    <dbReference type="NCBI Taxonomy" id="3056915"/>
    <lineage>
        <taxon>Bacteria</taxon>
        <taxon>Pseudomonadati</taxon>
        <taxon>Bacteroidota</taxon>
        <taxon>Flavobacteriia</taxon>
        <taxon>Flavobacteriales</taxon>
        <taxon>Flavobacteriaceae</taxon>
        <taxon>Robiginitalea</taxon>
    </lineage>
</organism>
<dbReference type="RefSeq" id="WP_289723522.1">
    <property type="nucleotide sequence ID" value="NZ_JAUDUY010000001.1"/>
</dbReference>
<keyword evidence="4" id="KW-1185">Reference proteome</keyword>
<dbReference type="SMART" id="SM00028">
    <property type="entry name" value="TPR"/>
    <property type="match status" value="7"/>
</dbReference>
<evidence type="ECO:0000256" key="1">
    <source>
        <dbReference type="ARBA" id="ARBA00022737"/>
    </source>
</evidence>
<dbReference type="InterPro" id="IPR019734">
    <property type="entry name" value="TPR_rpt"/>
</dbReference>
<dbReference type="Proteomes" id="UP001174839">
    <property type="component" value="Unassembled WGS sequence"/>
</dbReference>
<accession>A0ABT7WBF1</accession>
<proteinExistence type="predicted"/>
<protein>
    <submittedName>
        <fullName evidence="3">Tetratricopeptide repeat protein</fullName>
    </submittedName>
</protein>
<dbReference type="Gene3D" id="1.25.40.10">
    <property type="entry name" value="Tetratricopeptide repeat domain"/>
    <property type="match status" value="2"/>
</dbReference>
<evidence type="ECO:0000256" key="2">
    <source>
        <dbReference type="ARBA" id="ARBA00022803"/>
    </source>
</evidence>
<dbReference type="PANTHER" id="PTHR45641">
    <property type="entry name" value="TETRATRICOPEPTIDE REPEAT PROTEIN (AFU_ORTHOLOGUE AFUA_6G03870)"/>
    <property type="match status" value="1"/>
</dbReference>
<dbReference type="Pfam" id="PF13374">
    <property type="entry name" value="TPR_10"/>
    <property type="match status" value="1"/>
</dbReference>
<evidence type="ECO:0000313" key="3">
    <source>
        <dbReference type="EMBL" id="MDM9630159.1"/>
    </source>
</evidence>
<dbReference type="InterPro" id="IPR011990">
    <property type="entry name" value="TPR-like_helical_dom_sf"/>
</dbReference>
<reference evidence="3" key="1">
    <citation type="submission" date="2023-06" db="EMBL/GenBank/DDBJ databases">
        <title>Robiginitalea aurantiacus sp. nov. and Algoriphagus sediminis sp. nov., isolated from coastal sediment.</title>
        <authorList>
            <person name="Zhou Z.Y."/>
            <person name="An J."/>
            <person name="Jia Y.W."/>
            <person name="Du Z.J."/>
        </authorList>
    </citation>
    <scope>NUCLEOTIDE SEQUENCE</scope>
    <source>
        <strain evidence="3">M39</strain>
    </source>
</reference>
<dbReference type="PANTHER" id="PTHR45641:SF19">
    <property type="entry name" value="NEPHROCYSTIN-3"/>
    <property type="match status" value="1"/>
</dbReference>
<keyword evidence="2" id="KW-0802">TPR repeat</keyword>